<dbReference type="OrthoDB" id="9800361at2"/>
<keyword evidence="4 5" id="KW-0862">Zinc</keyword>
<dbReference type="Gene3D" id="3.30.2320.80">
    <property type="match status" value="1"/>
</dbReference>
<feature type="binding site" evidence="5">
    <location>
        <position position="2"/>
    </location>
    <ligand>
        <name>Ni(2+)</name>
        <dbReference type="ChEBI" id="CHEBI:49786"/>
    </ligand>
</feature>
<dbReference type="KEGG" id="dtr:RSDT_0624"/>
<dbReference type="GO" id="GO:0051604">
    <property type="term" value="P:protein maturation"/>
    <property type="evidence" value="ECO:0007669"/>
    <property type="project" value="InterPro"/>
</dbReference>
<dbReference type="InterPro" id="IPR020538">
    <property type="entry name" value="Hydgase_Ni_incorp_HypA/HybF_CS"/>
</dbReference>
<evidence type="ECO:0000256" key="1">
    <source>
        <dbReference type="ARBA" id="ARBA00010748"/>
    </source>
</evidence>
<dbReference type="PANTHER" id="PTHR34535">
    <property type="entry name" value="HYDROGENASE MATURATION FACTOR HYPA"/>
    <property type="match status" value="1"/>
</dbReference>
<feature type="binding site" evidence="5">
    <location>
        <position position="76"/>
    </location>
    <ligand>
        <name>Zn(2+)</name>
        <dbReference type="ChEBI" id="CHEBI:29105"/>
    </ligand>
</feature>
<dbReference type="PROSITE" id="PS01249">
    <property type="entry name" value="HYPA"/>
    <property type="match status" value="1"/>
</dbReference>
<dbReference type="PIRSF" id="PIRSF004761">
    <property type="entry name" value="Hydrgn_mat_HypA"/>
    <property type="match status" value="1"/>
</dbReference>
<dbReference type="GO" id="GO:0016151">
    <property type="term" value="F:nickel cation binding"/>
    <property type="evidence" value="ECO:0007669"/>
    <property type="project" value="UniProtKB-UniRule"/>
</dbReference>
<dbReference type="EMBL" id="AP017368">
    <property type="protein sequence ID" value="BAV92136.1"/>
    <property type="molecule type" value="Genomic_DNA"/>
</dbReference>
<dbReference type="Pfam" id="PF01155">
    <property type="entry name" value="HypA"/>
    <property type="match status" value="1"/>
</dbReference>
<dbReference type="Proteomes" id="UP000242645">
    <property type="component" value="Chromosome"/>
</dbReference>
<dbReference type="HAMAP" id="MF_00213">
    <property type="entry name" value="HypA_HybF"/>
    <property type="match status" value="1"/>
</dbReference>
<evidence type="ECO:0000256" key="2">
    <source>
        <dbReference type="ARBA" id="ARBA00022596"/>
    </source>
</evidence>
<feature type="binding site" evidence="5">
    <location>
        <position position="95"/>
    </location>
    <ligand>
        <name>Zn(2+)</name>
        <dbReference type="ChEBI" id="CHEBI:29105"/>
    </ligand>
</feature>
<dbReference type="RefSeq" id="WP_096399654.1">
    <property type="nucleotide sequence ID" value="NZ_AP017368.1"/>
</dbReference>
<dbReference type="InterPro" id="IPR000688">
    <property type="entry name" value="HypA/HybF"/>
</dbReference>
<dbReference type="PANTHER" id="PTHR34535:SF3">
    <property type="entry name" value="HYDROGENASE MATURATION FACTOR HYPA"/>
    <property type="match status" value="1"/>
</dbReference>
<evidence type="ECO:0000313" key="7">
    <source>
        <dbReference type="Proteomes" id="UP000242645"/>
    </source>
</evidence>
<comment type="similarity">
    <text evidence="1 5">Belongs to the HypA/HybF family.</text>
</comment>
<feature type="binding site" evidence="5">
    <location>
        <position position="73"/>
    </location>
    <ligand>
        <name>Zn(2+)</name>
        <dbReference type="ChEBI" id="CHEBI:29105"/>
    </ligand>
</feature>
<reference evidence="6 7" key="1">
    <citation type="journal article" date="2017" name="ISME J.">
        <title>Genome of 'Ca. Desulfovibrio trichonymphae', an H2-oxidizing bacterium in a tripartite symbiotic system within a protist cell in the termite gut.</title>
        <authorList>
            <person name="Kuwahara H."/>
            <person name="Yuki M."/>
            <person name="Izawa K."/>
            <person name="Ohkuma M."/>
            <person name="Hongoh Y."/>
        </authorList>
    </citation>
    <scope>NUCLEOTIDE SEQUENCE [LARGE SCALE GENOMIC DNA]</scope>
    <source>
        <strain evidence="6 7">Rs-N31</strain>
    </source>
</reference>
<dbReference type="GO" id="GO:0008270">
    <property type="term" value="F:zinc ion binding"/>
    <property type="evidence" value="ECO:0007669"/>
    <property type="project" value="UniProtKB-UniRule"/>
</dbReference>
<proteinExistence type="inferred from homology"/>
<organism evidence="6 7">
    <name type="scientific">Candidatus Desulfovibrio trichonymphae</name>
    <dbReference type="NCBI Taxonomy" id="1725232"/>
    <lineage>
        <taxon>Bacteria</taxon>
        <taxon>Pseudomonadati</taxon>
        <taxon>Thermodesulfobacteriota</taxon>
        <taxon>Desulfovibrionia</taxon>
        <taxon>Desulfovibrionales</taxon>
        <taxon>Desulfovibrionaceae</taxon>
        <taxon>Desulfovibrio</taxon>
    </lineage>
</organism>
<evidence type="ECO:0000256" key="3">
    <source>
        <dbReference type="ARBA" id="ARBA00022723"/>
    </source>
</evidence>
<protein>
    <recommendedName>
        <fullName evidence="5">Hydrogenase maturation factor HypA</fullName>
    </recommendedName>
</protein>
<gene>
    <name evidence="6" type="primary">hypA2</name>
    <name evidence="5" type="synonym">hypA</name>
    <name evidence="6" type="ORF">RSDT_0624</name>
</gene>
<feature type="binding site" evidence="5">
    <location>
        <position position="92"/>
    </location>
    <ligand>
        <name>Zn(2+)</name>
        <dbReference type="ChEBI" id="CHEBI:29105"/>
    </ligand>
</feature>
<keyword evidence="7" id="KW-1185">Reference proteome</keyword>
<keyword evidence="2 5" id="KW-0533">Nickel</keyword>
<dbReference type="AlphaFoldDB" id="A0A1J1E3V8"/>
<sequence length="117" mass="12996">MHEISLVQSLLCMAEEEIFRRNCARLLMARVEYGALSGVVPKALQFCFDAMIQGTPHEGARLELACLPLRLRCPFCGRVFGGQDQDALHLPCPGCGELFGHIVEQGKELILSRLEIL</sequence>
<name>A0A1J1E3V8_9BACT</name>
<keyword evidence="3 5" id="KW-0479">Metal-binding</keyword>
<evidence type="ECO:0000313" key="6">
    <source>
        <dbReference type="EMBL" id="BAV92136.1"/>
    </source>
</evidence>
<evidence type="ECO:0000256" key="5">
    <source>
        <dbReference type="HAMAP-Rule" id="MF_00213"/>
    </source>
</evidence>
<accession>A0A1J1E3V8</accession>
<comment type="function">
    <text evidence="5">Involved in the maturation of [NiFe] hydrogenases. Required for nickel insertion into the metal center of the hydrogenase.</text>
</comment>
<evidence type="ECO:0000256" key="4">
    <source>
        <dbReference type="ARBA" id="ARBA00022833"/>
    </source>
</evidence>